<sequence>MYAKEDKDVNLLALWSTLPFSGTTNSDRNQLAYLAKLLLSVIANSTGAERLFSQMGNIHTKRQNQLHHEKVHDLATVAMDIDVQHQAAGQTRERACRNFDEVSPSLRLPPRSKQMDETEAAFDLTVRMLAAQLAQAVDNDERDGQEYSERDGTHPGPAASGVSAHQNVQPRMHLYFGTAHVILLQEPFNFSNSIEGVEVAMGLGLFWKGGIQNLAKERSIYEAIVSDCARE</sequence>
<feature type="region of interest" description="Disordered" evidence="1">
    <location>
        <begin position="138"/>
        <end position="164"/>
    </location>
</feature>
<feature type="compositionally biased region" description="Basic and acidic residues" evidence="1">
    <location>
        <begin position="142"/>
        <end position="153"/>
    </location>
</feature>
<dbReference type="InterPro" id="IPR012337">
    <property type="entry name" value="RNaseH-like_sf"/>
</dbReference>
<dbReference type="SUPFAM" id="SSF53098">
    <property type="entry name" value="Ribonuclease H-like"/>
    <property type="match status" value="1"/>
</dbReference>
<evidence type="ECO:0000313" key="3">
    <source>
        <dbReference type="EMBL" id="KAB5592329.1"/>
    </source>
</evidence>
<evidence type="ECO:0000313" key="4">
    <source>
        <dbReference type="Proteomes" id="UP000383932"/>
    </source>
</evidence>
<feature type="domain" description="HAT C-terminal dimerisation" evidence="2">
    <location>
        <begin position="7"/>
        <end position="75"/>
    </location>
</feature>
<gene>
    <name evidence="3" type="ORF">CTheo_4210</name>
</gene>
<dbReference type="GO" id="GO:0046983">
    <property type="term" value="F:protein dimerization activity"/>
    <property type="evidence" value="ECO:0007669"/>
    <property type="project" value="InterPro"/>
</dbReference>
<evidence type="ECO:0000259" key="2">
    <source>
        <dbReference type="Pfam" id="PF05699"/>
    </source>
</evidence>
<keyword evidence="4" id="KW-1185">Reference proteome</keyword>
<evidence type="ECO:0000256" key="1">
    <source>
        <dbReference type="SAM" id="MobiDB-lite"/>
    </source>
</evidence>
<organism evidence="3 4">
    <name type="scientific">Ceratobasidium theobromae</name>
    <dbReference type="NCBI Taxonomy" id="1582974"/>
    <lineage>
        <taxon>Eukaryota</taxon>
        <taxon>Fungi</taxon>
        <taxon>Dikarya</taxon>
        <taxon>Basidiomycota</taxon>
        <taxon>Agaricomycotina</taxon>
        <taxon>Agaricomycetes</taxon>
        <taxon>Cantharellales</taxon>
        <taxon>Ceratobasidiaceae</taxon>
        <taxon>Ceratobasidium</taxon>
    </lineage>
</organism>
<name>A0A5N5QKZ8_9AGAM</name>
<dbReference type="AlphaFoldDB" id="A0A5N5QKZ8"/>
<dbReference type="EMBL" id="SSOP01000068">
    <property type="protein sequence ID" value="KAB5592329.1"/>
    <property type="molecule type" value="Genomic_DNA"/>
</dbReference>
<dbReference type="Pfam" id="PF05699">
    <property type="entry name" value="Dimer_Tnp_hAT"/>
    <property type="match status" value="1"/>
</dbReference>
<protein>
    <submittedName>
        <fullName evidence="3">HAT family dimerization protein</fullName>
    </submittedName>
</protein>
<dbReference type="Proteomes" id="UP000383932">
    <property type="component" value="Unassembled WGS sequence"/>
</dbReference>
<dbReference type="OrthoDB" id="2423954at2759"/>
<proteinExistence type="predicted"/>
<reference evidence="3 4" key="1">
    <citation type="journal article" date="2019" name="Fungal Biol. Biotechnol.">
        <title>Draft genome sequence of fastidious pathogen Ceratobasidium theobromae, which causes vascular-streak dieback in Theobroma cacao.</title>
        <authorList>
            <person name="Ali S.S."/>
            <person name="Asman A."/>
            <person name="Shao J."/>
            <person name="Firmansyah A.P."/>
            <person name="Susilo A.W."/>
            <person name="Rosmana A."/>
            <person name="McMahon P."/>
            <person name="Junaid M."/>
            <person name="Guest D."/>
            <person name="Kheng T.Y."/>
            <person name="Meinhardt L.W."/>
            <person name="Bailey B.A."/>
        </authorList>
    </citation>
    <scope>NUCLEOTIDE SEQUENCE [LARGE SCALE GENOMIC DNA]</scope>
    <source>
        <strain evidence="3 4">CT2</strain>
    </source>
</reference>
<dbReference type="InterPro" id="IPR008906">
    <property type="entry name" value="HATC_C_dom"/>
</dbReference>
<comment type="caution">
    <text evidence="3">The sequence shown here is derived from an EMBL/GenBank/DDBJ whole genome shotgun (WGS) entry which is preliminary data.</text>
</comment>
<accession>A0A5N5QKZ8</accession>